<organism evidence="1 2">
    <name type="scientific">Zoogloea oryzae</name>
    <dbReference type="NCBI Taxonomy" id="310767"/>
    <lineage>
        <taxon>Bacteria</taxon>
        <taxon>Pseudomonadati</taxon>
        <taxon>Pseudomonadota</taxon>
        <taxon>Betaproteobacteria</taxon>
        <taxon>Rhodocyclales</taxon>
        <taxon>Zoogloeaceae</taxon>
        <taxon>Zoogloea</taxon>
    </lineage>
</organism>
<sequence length="195" mass="21279">MLVVLVVMMLGGVSTLRSIDTSSILSGNLAFKRDSVNRTTVGMNAAFKAMQSKDFTDGLLANCVPTSPDCAGVVAKWVAMNYSPRLLETDGNGIPLVLKDKTTFDAKFSTIKPNKADGTLEGGNETRFIIERMCSDYGPSDEKKCSVSDRYERGGSYRQDKPGSISLPLYRITIRSDGVRNTQTYVQATVTTRVK</sequence>
<comment type="caution">
    <text evidence="1">The sequence shown here is derived from an EMBL/GenBank/DDBJ whole genome shotgun (WGS) entry which is preliminary data.</text>
</comment>
<gene>
    <name evidence="1" type="ORF">GCM10007933_18270</name>
</gene>
<protein>
    <recommendedName>
        <fullName evidence="3">Pilus assembly protein PilX</fullName>
    </recommendedName>
</protein>
<proteinExistence type="predicted"/>
<evidence type="ECO:0000313" key="2">
    <source>
        <dbReference type="Proteomes" id="UP001157167"/>
    </source>
</evidence>
<keyword evidence="2" id="KW-1185">Reference proteome</keyword>
<dbReference type="Proteomes" id="UP001157167">
    <property type="component" value="Unassembled WGS sequence"/>
</dbReference>
<reference evidence="2" key="1">
    <citation type="journal article" date="2019" name="Int. J. Syst. Evol. Microbiol.">
        <title>The Global Catalogue of Microorganisms (GCM) 10K type strain sequencing project: providing services to taxonomists for standard genome sequencing and annotation.</title>
        <authorList>
            <consortium name="The Broad Institute Genomics Platform"/>
            <consortium name="The Broad Institute Genome Sequencing Center for Infectious Disease"/>
            <person name="Wu L."/>
            <person name="Ma J."/>
        </authorList>
    </citation>
    <scope>NUCLEOTIDE SEQUENCE [LARGE SCALE GENOMIC DNA]</scope>
    <source>
        <strain evidence="2">NBRC 102407</strain>
    </source>
</reference>
<name>A0ABQ6F9Z8_9RHOO</name>
<dbReference type="EMBL" id="BSPX01000023">
    <property type="protein sequence ID" value="GLT22368.1"/>
    <property type="molecule type" value="Genomic_DNA"/>
</dbReference>
<evidence type="ECO:0000313" key="1">
    <source>
        <dbReference type="EMBL" id="GLT22368.1"/>
    </source>
</evidence>
<evidence type="ECO:0008006" key="3">
    <source>
        <dbReference type="Google" id="ProtNLM"/>
    </source>
</evidence>
<accession>A0ABQ6F9Z8</accession>